<keyword evidence="7 8" id="KW-0663">Pyridoxal phosphate</keyword>
<dbReference type="SUPFAM" id="SSF53383">
    <property type="entry name" value="PLP-dependent transferases"/>
    <property type="match status" value="1"/>
</dbReference>
<proteinExistence type="inferred from homology"/>
<dbReference type="Proteomes" id="UP001172101">
    <property type="component" value="Unassembled WGS sequence"/>
</dbReference>
<evidence type="ECO:0000256" key="2">
    <source>
        <dbReference type="ARBA" id="ARBA00004998"/>
    </source>
</evidence>
<evidence type="ECO:0000256" key="4">
    <source>
        <dbReference type="ARBA" id="ARBA00012924"/>
    </source>
</evidence>
<dbReference type="InterPro" id="IPR015424">
    <property type="entry name" value="PyrdxlP-dep_Trfase"/>
</dbReference>
<evidence type="ECO:0000256" key="7">
    <source>
        <dbReference type="ARBA" id="ARBA00022898"/>
    </source>
</evidence>
<evidence type="ECO:0000256" key="8">
    <source>
        <dbReference type="RuleBase" id="RU003560"/>
    </source>
</evidence>
<evidence type="ECO:0000256" key="3">
    <source>
        <dbReference type="ARBA" id="ARBA00008954"/>
    </source>
</evidence>
<gene>
    <name evidence="10" type="ORF">B0T26DRAFT_642700</name>
</gene>
<dbReference type="RefSeq" id="XP_060299000.1">
    <property type="nucleotide sequence ID" value="XM_060437469.1"/>
</dbReference>
<dbReference type="GO" id="GO:0042802">
    <property type="term" value="F:identical protein binding"/>
    <property type="evidence" value="ECO:0007669"/>
    <property type="project" value="TreeGrafter"/>
</dbReference>
<comment type="cofactor">
    <cofactor evidence="1 9">
        <name>pyridoxal 5'-phosphate</name>
        <dbReference type="ChEBI" id="CHEBI:597326"/>
    </cofactor>
</comment>
<evidence type="ECO:0000256" key="9">
    <source>
        <dbReference type="RuleBase" id="RU365036"/>
    </source>
</evidence>
<dbReference type="InterPro" id="IPR015422">
    <property type="entry name" value="PyrdxlP-dep_Trfase_small"/>
</dbReference>
<organism evidence="10 11">
    <name type="scientific">Lasiosphaeria miniovina</name>
    <dbReference type="NCBI Taxonomy" id="1954250"/>
    <lineage>
        <taxon>Eukaryota</taxon>
        <taxon>Fungi</taxon>
        <taxon>Dikarya</taxon>
        <taxon>Ascomycota</taxon>
        <taxon>Pezizomycotina</taxon>
        <taxon>Sordariomycetes</taxon>
        <taxon>Sordariomycetidae</taxon>
        <taxon>Sordariales</taxon>
        <taxon>Lasiosphaeriaceae</taxon>
        <taxon>Lasiosphaeria</taxon>
    </lineage>
</organism>
<dbReference type="EC" id="2.6.1.13" evidence="4 9"/>
<comment type="pathway">
    <text evidence="2 9">Amino-acid biosynthesis; L-proline biosynthesis; L-glutamate 5-semialdehyde from L-ornithine: step 1/1.</text>
</comment>
<dbReference type="Gene3D" id="3.40.640.10">
    <property type="entry name" value="Type I PLP-dependent aspartate aminotransferase-like (Major domain)"/>
    <property type="match status" value="1"/>
</dbReference>
<dbReference type="GeneID" id="85320739"/>
<dbReference type="FunFam" id="3.40.640.10:FF:000011">
    <property type="entry name" value="Ornithine aminotransferase"/>
    <property type="match status" value="1"/>
</dbReference>
<dbReference type="PIRSF" id="PIRSF000521">
    <property type="entry name" value="Transaminase_4ab_Lys_Orn"/>
    <property type="match status" value="1"/>
</dbReference>
<dbReference type="GO" id="GO:0010121">
    <property type="term" value="P:L-arginine catabolic process to proline via ornithine"/>
    <property type="evidence" value="ECO:0007669"/>
    <property type="project" value="TreeGrafter"/>
</dbReference>
<comment type="similarity">
    <text evidence="3 8">Belongs to the class-III pyridoxal-phosphate-dependent aminotransferase family.</text>
</comment>
<dbReference type="GO" id="GO:0004587">
    <property type="term" value="F:ornithine aminotransferase activity"/>
    <property type="evidence" value="ECO:0007669"/>
    <property type="project" value="UniProtKB-EC"/>
</dbReference>
<dbReference type="PANTHER" id="PTHR11986">
    <property type="entry name" value="AMINOTRANSFERASE CLASS III"/>
    <property type="match status" value="1"/>
</dbReference>
<dbReference type="InterPro" id="IPR015421">
    <property type="entry name" value="PyrdxlP-dep_Trfase_major"/>
</dbReference>
<accession>A0AA40AW66</accession>
<dbReference type="Pfam" id="PF00202">
    <property type="entry name" value="Aminotran_3"/>
    <property type="match status" value="1"/>
</dbReference>
<evidence type="ECO:0000256" key="1">
    <source>
        <dbReference type="ARBA" id="ARBA00001933"/>
    </source>
</evidence>
<dbReference type="InterPro" id="IPR049704">
    <property type="entry name" value="Aminotrans_3_PPA_site"/>
</dbReference>
<dbReference type="GO" id="GO:0019544">
    <property type="term" value="P:L-arginine catabolic process to L-glutamate"/>
    <property type="evidence" value="ECO:0007669"/>
    <property type="project" value="TreeGrafter"/>
</dbReference>
<dbReference type="InterPro" id="IPR010164">
    <property type="entry name" value="Orn_aminotrans"/>
</dbReference>
<dbReference type="PROSITE" id="PS00600">
    <property type="entry name" value="AA_TRANSFER_CLASS_3"/>
    <property type="match status" value="1"/>
</dbReference>
<dbReference type="EMBL" id="JAUIRO010000003">
    <property type="protein sequence ID" value="KAK0723076.1"/>
    <property type="molecule type" value="Genomic_DNA"/>
</dbReference>
<dbReference type="PANTHER" id="PTHR11986:SF18">
    <property type="entry name" value="ORNITHINE AMINOTRANSFERASE, MITOCHONDRIAL"/>
    <property type="match status" value="1"/>
</dbReference>
<evidence type="ECO:0000256" key="6">
    <source>
        <dbReference type="ARBA" id="ARBA00022679"/>
    </source>
</evidence>
<dbReference type="AlphaFoldDB" id="A0AA40AW66"/>
<dbReference type="InterPro" id="IPR050103">
    <property type="entry name" value="Class-III_PLP-dep_AT"/>
</dbReference>
<keyword evidence="11" id="KW-1185">Reference proteome</keyword>
<dbReference type="Gene3D" id="3.90.1150.10">
    <property type="entry name" value="Aspartate Aminotransferase, domain 1"/>
    <property type="match status" value="1"/>
</dbReference>
<dbReference type="CDD" id="cd00610">
    <property type="entry name" value="OAT_like"/>
    <property type="match status" value="1"/>
</dbReference>
<comment type="catalytic activity">
    <reaction evidence="9">
        <text>a 2-oxocarboxylate + L-ornithine = L-glutamate 5-semialdehyde + an L-alpha-amino acid</text>
        <dbReference type="Rhea" id="RHEA:13877"/>
        <dbReference type="ChEBI" id="CHEBI:35179"/>
        <dbReference type="ChEBI" id="CHEBI:46911"/>
        <dbReference type="ChEBI" id="CHEBI:58066"/>
        <dbReference type="ChEBI" id="CHEBI:59869"/>
        <dbReference type="EC" id="2.6.1.13"/>
    </reaction>
</comment>
<dbReference type="GO" id="GO:0005737">
    <property type="term" value="C:cytoplasm"/>
    <property type="evidence" value="ECO:0007669"/>
    <property type="project" value="TreeGrafter"/>
</dbReference>
<evidence type="ECO:0000313" key="11">
    <source>
        <dbReference type="Proteomes" id="UP001172101"/>
    </source>
</evidence>
<name>A0AA40AW66_9PEZI</name>
<evidence type="ECO:0000256" key="5">
    <source>
        <dbReference type="ARBA" id="ARBA00022576"/>
    </source>
</evidence>
<dbReference type="NCBIfam" id="TIGR01885">
    <property type="entry name" value="Orn_aminotrans"/>
    <property type="match status" value="1"/>
</dbReference>
<keyword evidence="6 9" id="KW-0808">Transferase</keyword>
<dbReference type="InterPro" id="IPR005814">
    <property type="entry name" value="Aminotrans_3"/>
</dbReference>
<evidence type="ECO:0000313" key="10">
    <source>
        <dbReference type="EMBL" id="KAK0723076.1"/>
    </source>
</evidence>
<keyword evidence="5 9" id="KW-0032">Aminotransferase</keyword>
<dbReference type="FunFam" id="3.90.1150.10:FF:000152">
    <property type="entry name" value="Ornithine aminotransferase"/>
    <property type="match status" value="1"/>
</dbReference>
<reference evidence="10" key="1">
    <citation type="submission" date="2023-06" db="EMBL/GenBank/DDBJ databases">
        <title>Genome-scale phylogeny and comparative genomics of the fungal order Sordariales.</title>
        <authorList>
            <consortium name="Lawrence Berkeley National Laboratory"/>
            <person name="Hensen N."/>
            <person name="Bonometti L."/>
            <person name="Westerberg I."/>
            <person name="Brannstrom I.O."/>
            <person name="Guillou S."/>
            <person name="Cros-Aarteil S."/>
            <person name="Calhoun S."/>
            <person name="Haridas S."/>
            <person name="Kuo A."/>
            <person name="Mondo S."/>
            <person name="Pangilinan J."/>
            <person name="Riley R."/>
            <person name="LaButti K."/>
            <person name="Andreopoulos B."/>
            <person name="Lipzen A."/>
            <person name="Chen C."/>
            <person name="Yanf M."/>
            <person name="Daum C."/>
            <person name="Ng V."/>
            <person name="Clum A."/>
            <person name="Steindorff A."/>
            <person name="Ohm R."/>
            <person name="Martin F."/>
            <person name="Silar P."/>
            <person name="Natvig D."/>
            <person name="Lalanne C."/>
            <person name="Gautier V."/>
            <person name="Ament-velasquez S.L."/>
            <person name="Kruys A."/>
            <person name="Hutchinson M.I."/>
            <person name="Powell A.J."/>
            <person name="Barry K."/>
            <person name="Miller A.N."/>
            <person name="Grigoriev I.V."/>
            <person name="Debuchy R."/>
            <person name="Gladieux P."/>
            <person name="Thoren M.H."/>
            <person name="Johannesson H."/>
        </authorList>
    </citation>
    <scope>NUCLEOTIDE SEQUENCE</scope>
    <source>
        <strain evidence="10">SMH2392-1A</strain>
    </source>
</reference>
<sequence>MAPHAHNDVSNGTPAGPARYHAVSTKAAIGAENEYAAHNYHPLPVVFARAQGVSVWDPEGKHYLDFLSAYSAVNQGHCHPELIRALTEQASRLTLSSRAFHNDVFPVWAEKLRHTFGYDMVLPMNTGAEAVETAIKIARKWAYKVKKVPQGRALVFSAADNFHGRTMTAISLSVDPESRDNYGPFVPNLGAFVPSTGKPIRYNNVADLEAALDAHGHETAAFIVEPIQGEAGVVVPDDDYLQKVAELCKKHNVLLICDEIQTGIARTGRMLCCEWAGIKPDMVTLGKAISGGMYPVSCVLASKDIMLVVEPGTHGSTYGGNPLGCAVSIRALELVEEEKLIEKAERLGRIFREGIEAFKSPIVQIVRGKGLLNAVVIDESTTAGRTAWDLCILLKEKGLLAKPTHGNIIRFAPPLVITEEQLRTSLDLIGGALKELLTTKKAEAH</sequence>
<comment type="caution">
    <text evidence="10">The sequence shown here is derived from an EMBL/GenBank/DDBJ whole genome shotgun (WGS) entry which is preliminary data.</text>
</comment>
<dbReference type="GO" id="GO:0030170">
    <property type="term" value="F:pyridoxal phosphate binding"/>
    <property type="evidence" value="ECO:0007669"/>
    <property type="project" value="InterPro"/>
</dbReference>
<protein>
    <recommendedName>
        <fullName evidence="4 9">Ornithine aminotransferase</fullName>
        <ecNumber evidence="4 9">2.6.1.13</ecNumber>
    </recommendedName>
</protein>